<name>A0A1I4SXA5_9EURY</name>
<dbReference type="OrthoDB" id="137668at2157"/>
<dbReference type="Proteomes" id="UP000198535">
    <property type="component" value="Unassembled WGS sequence"/>
</dbReference>
<reference evidence="3" key="1">
    <citation type="submission" date="2016-10" db="EMBL/GenBank/DDBJ databases">
        <authorList>
            <person name="Varghese N."/>
            <person name="Submissions S."/>
        </authorList>
    </citation>
    <scope>NUCLEOTIDE SEQUENCE [LARGE SCALE GENOMIC DNA]</scope>
    <source>
        <strain evidence="3">Mob M</strain>
    </source>
</reference>
<sequence length="91" mass="10462">MEMEIDNVIVLISSVLAFVLFTISLASYLRERRRKLLLVTAAFFAYFLMGFLDSTESFFPSIGDSLEVWGSILNFVVLLLFFFAMMTKEKV</sequence>
<keyword evidence="1" id="KW-0472">Membrane</keyword>
<organism evidence="2 3">
    <name type="scientific">Methanolobus profundi</name>
    <dbReference type="NCBI Taxonomy" id="487685"/>
    <lineage>
        <taxon>Archaea</taxon>
        <taxon>Methanobacteriati</taxon>
        <taxon>Methanobacteriota</taxon>
        <taxon>Stenosarchaea group</taxon>
        <taxon>Methanomicrobia</taxon>
        <taxon>Methanosarcinales</taxon>
        <taxon>Methanosarcinaceae</taxon>
        <taxon>Methanolobus</taxon>
    </lineage>
</organism>
<accession>A0A1I4SXA5</accession>
<feature type="transmembrane region" description="Helical" evidence="1">
    <location>
        <begin position="68"/>
        <end position="86"/>
    </location>
</feature>
<evidence type="ECO:0000256" key="1">
    <source>
        <dbReference type="SAM" id="Phobius"/>
    </source>
</evidence>
<protein>
    <submittedName>
        <fullName evidence="2">Uncharacterized protein</fullName>
    </submittedName>
</protein>
<keyword evidence="1" id="KW-1133">Transmembrane helix</keyword>
<proteinExistence type="predicted"/>
<feature type="transmembrane region" description="Helical" evidence="1">
    <location>
        <begin position="36"/>
        <end position="52"/>
    </location>
</feature>
<dbReference type="RefSeq" id="WP_091936609.1">
    <property type="nucleotide sequence ID" value="NZ_FOUJ01000004.1"/>
</dbReference>
<dbReference type="EMBL" id="FOUJ01000004">
    <property type="protein sequence ID" value="SFM69009.1"/>
    <property type="molecule type" value="Genomic_DNA"/>
</dbReference>
<feature type="transmembrane region" description="Helical" evidence="1">
    <location>
        <begin position="6"/>
        <end position="29"/>
    </location>
</feature>
<dbReference type="AlphaFoldDB" id="A0A1I4SXA5"/>
<evidence type="ECO:0000313" key="2">
    <source>
        <dbReference type="EMBL" id="SFM69009.1"/>
    </source>
</evidence>
<dbReference type="STRING" id="487685.SAMN04488696_2062"/>
<keyword evidence="1" id="KW-0812">Transmembrane</keyword>
<gene>
    <name evidence="2" type="ORF">SAMN04488696_2062</name>
</gene>
<evidence type="ECO:0000313" key="3">
    <source>
        <dbReference type="Proteomes" id="UP000198535"/>
    </source>
</evidence>
<keyword evidence="3" id="KW-1185">Reference proteome</keyword>